<evidence type="ECO:0000313" key="3">
    <source>
        <dbReference type="EMBL" id="UMB67741.1"/>
    </source>
</evidence>
<gene>
    <name evidence="3" type="ORF">MKK62_14670</name>
</gene>
<feature type="transmembrane region" description="Helical" evidence="2">
    <location>
        <begin position="21"/>
        <end position="41"/>
    </location>
</feature>
<proteinExistence type="predicted"/>
<dbReference type="EMBL" id="CP092488">
    <property type="protein sequence ID" value="UMB67741.1"/>
    <property type="molecule type" value="Genomic_DNA"/>
</dbReference>
<reference evidence="3" key="1">
    <citation type="submission" date="2022-08" db="EMBL/GenBank/DDBJ databases">
        <title>Whole genome sequencing of non-tuberculosis mycobacteria type-strains.</title>
        <authorList>
            <person name="Igarashi Y."/>
            <person name="Osugi A."/>
            <person name="Mitarai S."/>
        </authorList>
    </citation>
    <scope>NUCLEOTIDE SEQUENCE</scope>
    <source>
        <strain evidence="3">DSM 45127</strain>
    </source>
</reference>
<feature type="transmembrane region" description="Helical" evidence="2">
    <location>
        <begin position="87"/>
        <end position="108"/>
    </location>
</feature>
<organism evidence="3 4">
    <name type="scientific">Mycobacterium paraterrae</name>
    <dbReference type="NCBI Taxonomy" id="577492"/>
    <lineage>
        <taxon>Bacteria</taxon>
        <taxon>Bacillati</taxon>
        <taxon>Actinomycetota</taxon>
        <taxon>Actinomycetes</taxon>
        <taxon>Mycobacteriales</taxon>
        <taxon>Mycobacteriaceae</taxon>
        <taxon>Mycobacterium</taxon>
    </lineage>
</organism>
<accession>A0ABY3VKJ0</accession>
<evidence type="ECO:0000313" key="4">
    <source>
        <dbReference type="Proteomes" id="UP001055336"/>
    </source>
</evidence>
<evidence type="ECO:0000256" key="1">
    <source>
        <dbReference type="SAM" id="MobiDB-lite"/>
    </source>
</evidence>
<evidence type="ECO:0008006" key="5">
    <source>
        <dbReference type="Google" id="ProtNLM"/>
    </source>
</evidence>
<keyword evidence="4" id="KW-1185">Reference proteome</keyword>
<keyword evidence="2" id="KW-0472">Membrane</keyword>
<keyword evidence="2" id="KW-0812">Transmembrane</keyword>
<feature type="compositionally biased region" description="Basic residues" evidence="1">
    <location>
        <begin position="216"/>
        <end position="229"/>
    </location>
</feature>
<protein>
    <recommendedName>
        <fullName evidence="5">Secreted protein</fullName>
    </recommendedName>
</protein>
<feature type="transmembrane region" description="Helical" evidence="2">
    <location>
        <begin position="128"/>
        <end position="150"/>
    </location>
</feature>
<evidence type="ECO:0000256" key="2">
    <source>
        <dbReference type="SAM" id="Phobius"/>
    </source>
</evidence>
<keyword evidence="2" id="KW-1133">Transmembrane helix</keyword>
<feature type="region of interest" description="Disordered" evidence="1">
    <location>
        <begin position="189"/>
        <end position="229"/>
    </location>
</feature>
<sequence>MRRLDMNYRREAPGRLYMPRSRGAMSGLLLIILGALIPFLGPYLHFAYTPDQPWVWNVARGWLEVLPGVVAAVGGLLLLLSGNRATAMLGGWLAVAGGAWFVVGRSLAPALRLGSVGDPIAVTDAKRAALEICYFSGLGALIVFLGAAMLGRVSVRAARDLEYVTRDDVEPLAPASDDYAASAPVAAAAAPTEVIDTSRAHDADTAEETRREPKRGLFRRRRVHVGAGR</sequence>
<feature type="compositionally biased region" description="Basic and acidic residues" evidence="1">
    <location>
        <begin position="196"/>
        <end position="215"/>
    </location>
</feature>
<feature type="transmembrane region" description="Helical" evidence="2">
    <location>
        <begin position="61"/>
        <end position="80"/>
    </location>
</feature>
<name>A0ABY3VKJ0_9MYCO</name>
<dbReference type="Proteomes" id="UP001055336">
    <property type="component" value="Chromosome"/>
</dbReference>